<dbReference type="InterPro" id="IPR029045">
    <property type="entry name" value="ClpP/crotonase-like_dom_sf"/>
</dbReference>
<dbReference type="PROSITE" id="PS00166">
    <property type="entry name" value="ENOYL_COA_HYDRATASE"/>
    <property type="match status" value="1"/>
</dbReference>
<sequence>MYQTLLSSLENGILTIIINRPDKLNALNKDVFADLDKALVEIYSNKEIRSVIITGAGPKAFVAGADISEFSGLSLEQSKALSKSGQDTFFKIENAPKPIVACVNGFALGGGCELAMSCHFRIASDNAKFGQPEVNLGLLPGYGGTQRLVQLIGKGRAMELLMSAGMIDANTALQYGLVNHVVPQEELLAKAKSILDIINTKAPIAVAKCIESANAVFDETKNGYEVEVNAFATCFETEDMKEGTTAFLEKRKAVFTGK</sequence>
<dbReference type="CDD" id="cd06558">
    <property type="entry name" value="crotonase-like"/>
    <property type="match status" value="1"/>
</dbReference>
<dbReference type="PANTHER" id="PTHR11941:SF54">
    <property type="entry name" value="ENOYL-COA HYDRATASE, MITOCHONDRIAL"/>
    <property type="match status" value="1"/>
</dbReference>
<keyword evidence="2" id="KW-0456">Lyase</keyword>
<dbReference type="InterPro" id="IPR014748">
    <property type="entry name" value="Enoyl-CoA_hydra_C"/>
</dbReference>
<keyword evidence="5" id="KW-1185">Reference proteome</keyword>
<accession>A0ABW9ZPE5</accession>
<dbReference type="InterPro" id="IPR018376">
    <property type="entry name" value="Enoyl-CoA_hyd/isom_CS"/>
</dbReference>
<dbReference type="Gene3D" id="1.10.12.10">
    <property type="entry name" value="Lyase 2-enoyl-coa Hydratase, Chain A, domain 2"/>
    <property type="match status" value="1"/>
</dbReference>
<proteinExistence type="inferred from homology"/>
<organism evidence="4 5">
    <name type="scientific">Sediminibacterium roseum</name>
    <dbReference type="NCBI Taxonomy" id="1978412"/>
    <lineage>
        <taxon>Bacteria</taxon>
        <taxon>Pseudomonadati</taxon>
        <taxon>Bacteroidota</taxon>
        <taxon>Chitinophagia</taxon>
        <taxon>Chitinophagales</taxon>
        <taxon>Chitinophagaceae</taxon>
        <taxon>Sediminibacterium</taxon>
    </lineage>
</organism>
<name>A0ABW9ZPE5_9BACT</name>
<evidence type="ECO:0000256" key="1">
    <source>
        <dbReference type="ARBA" id="ARBA00005254"/>
    </source>
</evidence>
<dbReference type="Proteomes" id="UP000753802">
    <property type="component" value="Unassembled WGS sequence"/>
</dbReference>
<reference evidence="4 5" key="1">
    <citation type="submission" date="2020-01" db="EMBL/GenBank/DDBJ databases">
        <title>Genome analysis.</title>
        <authorList>
            <person name="Wu S."/>
            <person name="Wang G."/>
        </authorList>
    </citation>
    <scope>NUCLEOTIDE SEQUENCE [LARGE SCALE GENOMIC DNA]</scope>
    <source>
        <strain evidence="4 5">SYL130</strain>
    </source>
</reference>
<dbReference type="Pfam" id="PF00378">
    <property type="entry name" value="ECH_1"/>
    <property type="match status" value="1"/>
</dbReference>
<comment type="similarity">
    <text evidence="1 3">Belongs to the enoyl-CoA hydratase/isomerase family.</text>
</comment>
<dbReference type="SUPFAM" id="SSF52096">
    <property type="entry name" value="ClpP/crotonase"/>
    <property type="match status" value="1"/>
</dbReference>
<dbReference type="Gene3D" id="3.90.226.10">
    <property type="entry name" value="2-enoyl-CoA Hydratase, Chain A, domain 1"/>
    <property type="match status" value="1"/>
</dbReference>
<dbReference type="PANTHER" id="PTHR11941">
    <property type="entry name" value="ENOYL-COA HYDRATASE-RELATED"/>
    <property type="match status" value="1"/>
</dbReference>
<dbReference type="EMBL" id="JAACJS010000002">
    <property type="protein sequence ID" value="NCI48976.1"/>
    <property type="molecule type" value="Genomic_DNA"/>
</dbReference>
<dbReference type="RefSeq" id="WP_161817279.1">
    <property type="nucleotide sequence ID" value="NZ_JAACJS010000002.1"/>
</dbReference>
<evidence type="ECO:0000256" key="3">
    <source>
        <dbReference type="RuleBase" id="RU003707"/>
    </source>
</evidence>
<evidence type="ECO:0000313" key="5">
    <source>
        <dbReference type="Proteomes" id="UP000753802"/>
    </source>
</evidence>
<comment type="caution">
    <text evidence="4">The sequence shown here is derived from an EMBL/GenBank/DDBJ whole genome shotgun (WGS) entry which is preliminary data.</text>
</comment>
<dbReference type="InterPro" id="IPR001753">
    <property type="entry name" value="Enoyl-CoA_hydra/iso"/>
</dbReference>
<evidence type="ECO:0000256" key="2">
    <source>
        <dbReference type="ARBA" id="ARBA00023239"/>
    </source>
</evidence>
<evidence type="ECO:0000313" key="4">
    <source>
        <dbReference type="EMBL" id="NCI48976.1"/>
    </source>
</evidence>
<gene>
    <name evidence="4" type="ORF">GWC95_03520</name>
</gene>
<protein>
    <submittedName>
        <fullName evidence="4">Enoyl-CoA hydratase</fullName>
    </submittedName>
</protein>